<dbReference type="InterPro" id="IPR013083">
    <property type="entry name" value="Znf_RING/FYVE/PHD"/>
</dbReference>
<keyword evidence="3" id="KW-0812">Transmembrane</keyword>
<feature type="transmembrane region" description="Helical" evidence="3">
    <location>
        <begin position="1522"/>
        <end position="1546"/>
    </location>
</feature>
<feature type="region of interest" description="Disordered" evidence="2">
    <location>
        <begin position="561"/>
        <end position="604"/>
    </location>
</feature>
<feature type="transmembrane region" description="Helical" evidence="3">
    <location>
        <begin position="1678"/>
        <end position="1701"/>
    </location>
</feature>
<protein>
    <submittedName>
        <fullName evidence="5">E3 ubiquitin-protein ligase RNF133 (RING finger protein 133) (RING-type E3 ubiquitin transferase RNF133)</fullName>
    </submittedName>
</protein>
<dbReference type="PANTHER" id="PTHR23525">
    <property type="entry name" value="TRANSPORTER, PUTATIVE-RELATED"/>
    <property type="match status" value="1"/>
</dbReference>
<feature type="transmembrane region" description="Helical" evidence="3">
    <location>
        <begin position="1374"/>
        <end position="1396"/>
    </location>
</feature>
<keyword evidence="1" id="KW-0479">Metal-binding</keyword>
<feature type="transmembrane region" description="Helical" evidence="3">
    <location>
        <begin position="1589"/>
        <end position="1608"/>
    </location>
</feature>
<evidence type="ECO:0000256" key="1">
    <source>
        <dbReference type="PROSITE-ProRule" id="PRU00175"/>
    </source>
</evidence>
<gene>
    <name evidence="5" type="ORF">SCF082_LOCUS7414</name>
</gene>
<keyword evidence="5" id="KW-0808">Transferase</keyword>
<feature type="region of interest" description="Disordered" evidence="2">
    <location>
        <begin position="50"/>
        <end position="77"/>
    </location>
</feature>
<dbReference type="Gene3D" id="1.20.1250.20">
    <property type="entry name" value="MFS general substrate transporter like domains"/>
    <property type="match status" value="2"/>
</dbReference>
<feature type="transmembrane region" description="Helical" evidence="3">
    <location>
        <begin position="1469"/>
        <end position="1490"/>
    </location>
</feature>
<feature type="domain" description="RING-type" evidence="4">
    <location>
        <begin position="505"/>
        <end position="548"/>
    </location>
</feature>
<dbReference type="Gene3D" id="3.30.40.10">
    <property type="entry name" value="Zinc/RING finger domain, C3HC4 (zinc finger)"/>
    <property type="match status" value="1"/>
</dbReference>
<name>A0ABP0IMN1_9DINO</name>
<dbReference type="Pfam" id="PF07690">
    <property type="entry name" value="MFS_1"/>
    <property type="match status" value="1"/>
</dbReference>
<organism evidence="5 6">
    <name type="scientific">Durusdinium trenchii</name>
    <dbReference type="NCBI Taxonomy" id="1381693"/>
    <lineage>
        <taxon>Eukaryota</taxon>
        <taxon>Sar</taxon>
        <taxon>Alveolata</taxon>
        <taxon>Dinophyceae</taxon>
        <taxon>Suessiales</taxon>
        <taxon>Symbiodiniaceae</taxon>
        <taxon>Durusdinium</taxon>
    </lineage>
</organism>
<feature type="transmembrane region" description="Helical" evidence="3">
    <location>
        <begin position="1446"/>
        <end position="1463"/>
    </location>
</feature>
<dbReference type="SUPFAM" id="SSF103473">
    <property type="entry name" value="MFS general substrate transporter"/>
    <property type="match status" value="1"/>
</dbReference>
<keyword evidence="3" id="KW-1133">Transmembrane helix</keyword>
<feature type="compositionally biased region" description="Polar residues" evidence="2">
    <location>
        <begin position="271"/>
        <end position="285"/>
    </location>
</feature>
<evidence type="ECO:0000313" key="5">
    <source>
        <dbReference type="EMBL" id="CAK9002609.1"/>
    </source>
</evidence>
<feature type="transmembrane region" description="Helical" evidence="3">
    <location>
        <begin position="1350"/>
        <end position="1367"/>
    </location>
</feature>
<dbReference type="CDD" id="cd16448">
    <property type="entry name" value="RING-H2"/>
    <property type="match status" value="1"/>
</dbReference>
<dbReference type="SUPFAM" id="SSF57850">
    <property type="entry name" value="RING/U-box"/>
    <property type="match status" value="1"/>
</dbReference>
<comment type="caution">
    <text evidence="5">The sequence shown here is derived from an EMBL/GenBank/DDBJ whole genome shotgun (WGS) entry which is preliminary data.</text>
</comment>
<reference evidence="5 6" key="1">
    <citation type="submission" date="2024-02" db="EMBL/GenBank/DDBJ databases">
        <authorList>
            <person name="Chen Y."/>
            <person name="Shah S."/>
            <person name="Dougan E. K."/>
            <person name="Thang M."/>
            <person name="Chan C."/>
        </authorList>
    </citation>
    <scope>NUCLEOTIDE SEQUENCE [LARGE SCALE GENOMIC DNA]</scope>
</reference>
<feature type="region of interest" description="Disordered" evidence="2">
    <location>
        <begin position="360"/>
        <end position="386"/>
    </location>
</feature>
<dbReference type="CDD" id="cd06174">
    <property type="entry name" value="MFS"/>
    <property type="match status" value="1"/>
</dbReference>
<feature type="region of interest" description="Disordered" evidence="2">
    <location>
        <begin position="261"/>
        <end position="296"/>
    </location>
</feature>
<sequence length="1704" mass="187332">MARNPFTGFIQHSVCSTTSQIRRGMPVVLQPRRLSVGFAGTAPVLRRAGAVAGPTGPRDEEMEPMTPAPRLSSRGRQGRRVLRRQFGSVGCYLAQPLSFSPASTGRAWCDVASFDELVGGKPNSCNSVEQYIGQCISVEHIDCCETVYGQLHCGTCIASCETDRGQVHCFSLELYEFVDEPDEPAWNDMMIEEYEAEYFPESLTDPFGSAASLASAVRMGAVPRATARGAGPQCLDMFDDELCWNEQKVNEYDEQFIPNGGVGAQAKGPESVNSGEHTPGTQTGAGNALRTPPAWGPEMESTYSFRQWSRDILLWSIASDLEPARKAAAVMLTLRGAAFNASSSSYPSNVDTYATFEDDDIDTDSNTSSGECSSVDAEGKGKKGKHPVTAMLAEMDDAEVQMALPAFRGQRTPGKGKGRRSNPKGPDGQLMRPLAGLIDDSDLQPIYHVSTASQVRSQLDHQRRPQMAEFHQTQRDIDRLRRHRKDRIRNVNTAEAEYDGAADTCPLCCEKMEANESVLRLVCKHLYHVECWTSYLCHGEQLTCPVCRGSCHVIARFRVPADTDGPQRPQEASRPVTPDQTGRRDRELPDTFNIFTPPGRAPRINSESPEVGTPFLQQEQASNAYPWWPTESAALTTAYHSISIPDRAGVIIDPGAYTNLIGENTARMFAQKAIENGFKPRQWKMKPMYVQGVGEGQQKCEWTVSIPIACNLSVGGTKVCLNYFEASVVGGSGARLPALLGLKSLTSLSATLCMHANQEALYVPLPGGSIEDLQQCRKCPLSKAPSGHLIMTIDHWKELQEGTKAAQTPQQKDSKPQAVVFEESPVLTSALQDRGVKPKTRQVHVEDHHDDCGSDHSALAPFMNLEADELPGQQQETALYHAIDVMQDFDCMELSAHCYHATDIQTALNVLATGINAISSLSSHKVEIQCLMNHGGDVLAAVDVSGWRGPVEVVAYKPEDGTVIVRLNGQPRPCRLQDEALSVVKRFTQEIQPRKYVTLGLISQESGEAVVSHATKTHGQLLEALNYMIEHIWCFDECHMVRIGKGCKSLPSVINATHSTLLYWNSNQFTEPQVFVAEDTKLNLTEIVGDDWQSTAFIQLLHNSDNPSGLCDSLDATAASHGEESHGQQIIQEAVSDRLSTIQEQSNEDQNSDNPEELFHAFVSKHFEPPADAEEKSALRDLWTLYQDTVEQQAEQPLSEEIPMIYVSVTYEELAQATGQEERVVHLTLPNGMLDLAEDVVRDERAGELYRRDVEVKKNLVEPASDKQRGLGAQLSKSLMFGMPSDCVFSFFCVPREERKDGNGWIYLLTILLWSSDAIATGTLFDVYFSDLARRQGFQEPNEFVGIMESSRGITCLLAAIPLGCLFDRFDRLCVLRVCVLCFGLSGAVTLAVSILTERLPLAVPGLALYAVYFQAGTGSLDALLADALPPQQRTAAYATARTLQTASRALGPFLQAVVMFIVPSKQELSKLLLAGYVGLAAFLLILWPLRVPEASPRLLAASGADHSEHSHEKILKIPKHILVPGIAMVFNLFIMLGGGITLKFFPIFYHQEYRLSEMAVCLIMAGYWLMTALGSYMAAFISRIARRVVLVLGTAFLGAALLFLFVVTKPLPWSLAIFEFRPLINNAHFALNTALTMEYALPQHRGKWASLGSLNRATFAGSAVLGGYISDAYGYRLGFAVTGCFCMCGVLVYSPMWCLVRHP</sequence>
<dbReference type="GO" id="GO:0016740">
    <property type="term" value="F:transferase activity"/>
    <property type="evidence" value="ECO:0007669"/>
    <property type="project" value="UniProtKB-KW"/>
</dbReference>
<feature type="region of interest" description="Disordered" evidence="2">
    <location>
        <begin position="406"/>
        <end position="431"/>
    </location>
</feature>
<dbReference type="InterPro" id="IPR011701">
    <property type="entry name" value="MFS"/>
</dbReference>
<dbReference type="InterPro" id="IPR001841">
    <property type="entry name" value="Znf_RING"/>
</dbReference>
<keyword evidence="1" id="KW-0863">Zinc-finger</keyword>
<dbReference type="EMBL" id="CAXAMM010004158">
    <property type="protein sequence ID" value="CAK9002609.1"/>
    <property type="molecule type" value="Genomic_DNA"/>
</dbReference>
<dbReference type="InterPro" id="IPR036259">
    <property type="entry name" value="MFS_trans_sf"/>
</dbReference>
<evidence type="ECO:0000313" key="6">
    <source>
        <dbReference type="Proteomes" id="UP001642464"/>
    </source>
</evidence>
<dbReference type="PANTHER" id="PTHR23525:SF1">
    <property type="entry name" value="NODULIN-LIKE DOMAIN-CONTAINING PROTEIN"/>
    <property type="match status" value="1"/>
</dbReference>
<evidence type="ECO:0000256" key="3">
    <source>
        <dbReference type="SAM" id="Phobius"/>
    </source>
</evidence>
<accession>A0ABP0IMN1</accession>
<evidence type="ECO:0000256" key="2">
    <source>
        <dbReference type="SAM" id="MobiDB-lite"/>
    </source>
</evidence>
<proteinExistence type="predicted"/>
<dbReference type="Proteomes" id="UP001642464">
    <property type="component" value="Unassembled WGS sequence"/>
</dbReference>
<keyword evidence="3" id="KW-0472">Membrane</keyword>
<dbReference type="PROSITE" id="PS50089">
    <property type="entry name" value="ZF_RING_2"/>
    <property type="match status" value="1"/>
</dbReference>
<feature type="transmembrane region" description="Helical" evidence="3">
    <location>
        <begin position="1402"/>
        <end position="1425"/>
    </location>
</feature>
<keyword evidence="1" id="KW-0862">Zinc</keyword>
<keyword evidence="6" id="KW-1185">Reference proteome</keyword>
<evidence type="ECO:0000259" key="4">
    <source>
        <dbReference type="PROSITE" id="PS50089"/>
    </source>
</evidence>
<feature type="transmembrane region" description="Helical" evidence="3">
    <location>
        <begin position="1558"/>
        <end position="1582"/>
    </location>
</feature>